<organism evidence="2 3">
    <name type="scientific">Paraburkholderia bengalensis</name>
    <dbReference type="NCBI Taxonomy" id="2747562"/>
    <lineage>
        <taxon>Bacteria</taxon>
        <taxon>Pseudomonadati</taxon>
        <taxon>Pseudomonadota</taxon>
        <taxon>Betaproteobacteria</taxon>
        <taxon>Burkholderiales</taxon>
        <taxon>Burkholderiaceae</taxon>
        <taxon>Paraburkholderia</taxon>
    </lineage>
</organism>
<accession>A0ABU8J563</accession>
<dbReference type="Proteomes" id="UP001386437">
    <property type="component" value="Unassembled WGS sequence"/>
</dbReference>
<evidence type="ECO:0000313" key="2">
    <source>
        <dbReference type="EMBL" id="MEI6002891.1"/>
    </source>
</evidence>
<proteinExistence type="predicted"/>
<sequence length="180" mass="19517">MDFTYADIAAYLAKFEDVHVSRQAVRAHCLAAANNVSEPAIQQAAESNRVGASRTQQQVPRYPDRAVRVDPSASPTPGESDSTREGTHPSAPNAAQKDVLFRHTPSTHVDYDVPINSAESQAESPITPVGRRLDTRLHEVVVTSNPAIALKSTVLARRFEKNGKPADAQPLNTGNTPKER</sequence>
<feature type="region of interest" description="Disordered" evidence="1">
    <location>
        <begin position="160"/>
        <end position="180"/>
    </location>
</feature>
<evidence type="ECO:0000313" key="3">
    <source>
        <dbReference type="Proteomes" id="UP001386437"/>
    </source>
</evidence>
<dbReference type="RefSeq" id="WP_336602475.1">
    <property type="nucleotide sequence ID" value="NZ_JACFYJ010000140.1"/>
</dbReference>
<gene>
    <name evidence="2" type="ORF">H3V53_39135</name>
</gene>
<feature type="region of interest" description="Disordered" evidence="1">
    <location>
        <begin position="44"/>
        <end position="104"/>
    </location>
</feature>
<reference evidence="2 3" key="1">
    <citation type="journal article" date="2022" name="Arch. Microbiol.">
        <title>Paraburkholderia bengalensis sp. nov. isolated from roots of Oryza sativa, IR64.</title>
        <authorList>
            <person name="Nag P."/>
            <person name="Mondal N."/>
            <person name="Sarkar J."/>
            <person name="Das S."/>
        </authorList>
    </citation>
    <scope>NUCLEOTIDE SEQUENCE [LARGE SCALE GENOMIC DNA]</scope>
    <source>
        <strain evidence="2 3">IR64_4_BI</strain>
    </source>
</reference>
<dbReference type="EMBL" id="JACFYJ010000140">
    <property type="protein sequence ID" value="MEI6002891.1"/>
    <property type="molecule type" value="Genomic_DNA"/>
</dbReference>
<keyword evidence="3" id="KW-1185">Reference proteome</keyword>
<protein>
    <submittedName>
        <fullName evidence="2">Uncharacterized protein</fullName>
    </submittedName>
</protein>
<feature type="compositionally biased region" description="Polar residues" evidence="1">
    <location>
        <begin position="170"/>
        <end position="180"/>
    </location>
</feature>
<comment type="caution">
    <text evidence="2">The sequence shown here is derived from an EMBL/GenBank/DDBJ whole genome shotgun (WGS) entry which is preliminary data.</text>
</comment>
<evidence type="ECO:0000256" key="1">
    <source>
        <dbReference type="SAM" id="MobiDB-lite"/>
    </source>
</evidence>
<name>A0ABU8J563_9BURK</name>